<evidence type="ECO:0000313" key="3">
    <source>
        <dbReference type="Proteomes" id="UP000324091"/>
    </source>
</evidence>
<gene>
    <name evidence="2" type="ORF">D4764_04G0003390</name>
</gene>
<dbReference type="AlphaFoldDB" id="A0A5C6N2I8"/>
<accession>A0A5C6N2I8</accession>
<comment type="caution">
    <text evidence="2">The sequence shown here is derived from an EMBL/GenBank/DDBJ whole genome shotgun (WGS) entry which is preliminary data.</text>
</comment>
<keyword evidence="3" id="KW-1185">Reference proteome</keyword>
<dbReference type="Proteomes" id="UP000324091">
    <property type="component" value="Chromosome 4"/>
</dbReference>
<proteinExistence type="predicted"/>
<evidence type="ECO:0000313" key="2">
    <source>
        <dbReference type="EMBL" id="TWW61692.1"/>
    </source>
</evidence>
<reference evidence="2 3" key="1">
    <citation type="submission" date="2019-04" db="EMBL/GenBank/DDBJ databases">
        <title>Chromosome genome assembly for Takifugu flavidus.</title>
        <authorList>
            <person name="Xiao S."/>
        </authorList>
    </citation>
    <scope>NUCLEOTIDE SEQUENCE [LARGE SCALE GENOMIC DNA]</scope>
    <source>
        <strain evidence="2">HTHZ2018</strain>
        <tissue evidence="2">Muscle</tissue>
    </source>
</reference>
<evidence type="ECO:0000256" key="1">
    <source>
        <dbReference type="SAM" id="MobiDB-lite"/>
    </source>
</evidence>
<protein>
    <submittedName>
        <fullName evidence="2">Uncharacterized protein</fullName>
    </submittedName>
</protein>
<name>A0A5C6N2I8_9TELE</name>
<feature type="region of interest" description="Disordered" evidence="1">
    <location>
        <begin position="53"/>
        <end position="109"/>
    </location>
</feature>
<dbReference type="EMBL" id="RHFK02000017">
    <property type="protein sequence ID" value="TWW61692.1"/>
    <property type="molecule type" value="Genomic_DNA"/>
</dbReference>
<feature type="compositionally biased region" description="Basic and acidic residues" evidence="1">
    <location>
        <begin position="53"/>
        <end position="65"/>
    </location>
</feature>
<sequence length="109" mass="12245">MKIPSLCDVYPAFSHIRCRSVYNLPPHSSYSRMRAAWSQRLTADEREDRAAKMVMKQGKDGKRQEFPAGTQTTSRDLFCHPTTLAPTSAAPCGEDVSEDVLGQPWEETI</sequence>
<organism evidence="2 3">
    <name type="scientific">Takifugu flavidus</name>
    <name type="common">sansaifugu</name>
    <dbReference type="NCBI Taxonomy" id="433684"/>
    <lineage>
        <taxon>Eukaryota</taxon>
        <taxon>Metazoa</taxon>
        <taxon>Chordata</taxon>
        <taxon>Craniata</taxon>
        <taxon>Vertebrata</taxon>
        <taxon>Euteleostomi</taxon>
        <taxon>Actinopterygii</taxon>
        <taxon>Neopterygii</taxon>
        <taxon>Teleostei</taxon>
        <taxon>Neoteleostei</taxon>
        <taxon>Acanthomorphata</taxon>
        <taxon>Eupercaria</taxon>
        <taxon>Tetraodontiformes</taxon>
        <taxon>Tetradontoidea</taxon>
        <taxon>Tetraodontidae</taxon>
        <taxon>Takifugu</taxon>
    </lineage>
</organism>